<dbReference type="InterPro" id="IPR018170">
    <property type="entry name" value="Aldo/ket_reductase_CS"/>
</dbReference>
<evidence type="ECO:0000256" key="1">
    <source>
        <dbReference type="ARBA" id="ARBA00007905"/>
    </source>
</evidence>
<sequence>MKLPERGLGTMGIDAPDPIETAIELGYRHLDTAQIYDNEAVVGEAIDRASVDRDDLVVATKLWIDQLDRVAESTAESLERLGLEYVDLLYVHRPKDAYDPDRTLPALAELRDAGVVDAIAVSNFELADLERFIDVLGEPPAANQVEYHPLFQPTDRLAHAREHDYPLVAYSPLSGGRVGTIEPVVDVADRHGITPEQASLAWLAAKGIRPIPKASGRNHLESNLAALDVTLEAADLEAIDGLERERELFPE</sequence>
<protein>
    <submittedName>
        <fullName evidence="5">Aldo/keto reductase</fullName>
    </submittedName>
</protein>
<dbReference type="Gene3D" id="3.20.20.100">
    <property type="entry name" value="NADP-dependent oxidoreductase domain"/>
    <property type="match status" value="1"/>
</dbReference>
<dbReference type="PRINTS" id="PR00069">
    <property type="entry name" value="ALDKETRDTASE"/>
</dbReference>
<comment type="similarity">
    <text evidence="1">Belongs to the aldo/keto reductase family.</text>
</comment>
<dbReference type="GO" id="GO:0016616">
    <property type="term" value="F:oxidoreductase activity, acting on the CH-OH group of donors, NAD or NADP as acceptor"/>
    <property type="evidence" value="ECO:0007669"/>
    <property type="project" value="UniProtKB-ARBA"/>
</dbReference>
<feature type="domain" description="NADP-dependent oxidoreductase" evidence="4">
    <location>
        <begin position="19"/>
        <end position="242"/>
    </location>
</feature>
<dbReference type="OrthoDB" id="275427at2157"/>
<dbReference type="PROSITE" id="PS00798">
    <property type="entry name" value="ALDOKETO_REDUCTASE_1"/>
    <property type="match status" value="1"/>
</dbReference>
<dbReference type="RefSeq" id="WP_152940935.1">
    <property type="nucleotide sequence ID" value="NZ_CP045488.1"/>
</dbReference>
<evidence type="ECO:0000313" key="6">
    <source>
        <dbReference type="Proteomes" id="UP000326170"/>
    </source>
</evidence>
<dbReference type="InterPro" id="IPR020471">
    <property type="entry name" value="AKR"/>
</dbReference>
<dbReference type="PIRSF" id="PIRSF000097">
    <property type="entry name" value="AKR"/>
    <property type="match status" value="1"/>
</dbReference>
<proteinExistence type="inferred from homology"/>
<dbReference type="InterPro" id="IPR036812">
    <property type="entry name" value="NAD(P)_OxRdtase_dom_sf"/>
</dbReference>
<dbReference type="InterPro" id="IPR023210">
    <property type="entry name" value="NADP_OxRdtase_dom"/>
</dbReference>
<dbReference type="EMBL" id="CP045488">
    <property type="protein sequence ID" value="QFU82692.1"/>
    <property type="molecule type" value="Genomic_DNA"/>
</dbReference>
<evidence type="ECO:0000256" key="3">
    <source>
        <dbReference type="ARBA" id="ARBA00023002"/>
    </source>
</evidence>
<dbReference type="PANTHER" id="PTHR43827">
    <property type="entry name" value="2,5-DIKETO-D-GLUCONIC ACID REDUCTASE"/>
    <property type="match status" value="1"/>
</dbReference>
<dbReference type="PANTHER" id="PTHR43827:SF3">
    <property type="entry name" value="NADP-DEPENDENT OXIDOREDUCTASE DOMAIN-CONTAINING PROTEIN"/>
    <property type="match status" value="1"/>
</dbReference>
<name>A0A5P9P3I0_9EURY</name>
<dbReference type="KEGG" id="nas:GCU68_09230"/>
<keyword evidence="3" id="KW-0560">Oxidoreductase</keyword>
<dbReference type="Pfam" id="PF00248">
    <property type="entry name" value="Aldo_ket_red"/>
    <property type="match status" value="1"/>
</dbReference>
<gene>
    <name evidence="5" type="ORF">GCU68_09230</name>
</gene>
<keyword evidence="2" id="KW-0521">NADP</keyword>
<dbReference type="GeneID" id="42301225"/>
<accession>A0A5P9P3I0</accession>
<evidence type="ECO:0000259" key="4">
    <source>
        <dbReference type="Pfam" id="PF00248"/>
    </source>
</evidence>
<evidence type="ECO:0000313" key="5">
    <source>
        <dbReference type="EMBL" id="QFU82692.1"/>
    </source>
</evidence>
<dbReference type="SUPFAM" id="SSF51430">
    <property type="entry name" value="NAD(P)-linked oxidoreductase"/>
    <property type="match status" value="1"/>
</dbReference>
<evidence type="ECO:0000256" key="2">
    <source>
        <dbReference type="ARBA" id="ARBA00022857"/>
    </source>
</evidence>
<reference evidence="5 6" key="1">
    <citation type="journal article" date="2007" name="Int. J. Syst. Evol. Microbiol.">
        <title>Natronorubrum sulfidifaciens sp. nov., an extremely haloalkaliphilic archaeon isolated from Aiding salt lake in Xin-Jiang, China.</title>
        <authorList>
            <person name="Cui H.L."/>
            <person name="Tohty D."/>
            <person name="Liu H.C."/>
            <person name="Liu S.J."/>
            <person name="Oren A."/>
            <person name="Zhou P.J."/>
        </authorList>
    </citation>
    <scope>NUCLEOTIDE SEQUENCE [LARGE SCALE GENOMIC DNA]</scope>
    <source>
        <strain evidence="5 6">7-3</strain>
    </source>
</reference>
<organism evidence="5 6">
    <name type="scientific">Natronorubrum aibiense</name>
    <dbReference type="NCBI Taxonomy" id="348826"/>
    <lineage>
        <taxon>Archaea</taxon>
        <taxon>Methanobacteriati</taxon>
        <taxon>Methanobacteriota</taxon>
        <taxon>Stenosarchaea group</taxon>
        <taxon>Halobacteria</taxon>
        <taxon>Halobacteriales</taxon>
        <taxon>Natrialbaceae</taxon>
        <taxon>Natronorubrum</taxon>
    </lineage>
</organism>
<dbReference type="Proteomes" id="UP000326170">
    <property type="component" value="Chromosome"/>
</dbReference>
<keyword evidence="6" id="KW-1185">Reference proteome</keyword>
<dbReference type="AlphaFoldDB" id="A0A5P9P3I0"/>